<proteinExistence type="predicted"/>
<gene>
    <name evidence="1" type="ORF">CP500_013430</name>
</gene>
<dbReference type="AlphaFoldDB" id="A0A2G4EZL5"/>
<dbReference type="Proteomes" id="UP000226442">
    <property type="component" value="Unassembled WGS sequence"/>
</dbReference>
<evidence type="ECO:0000313" key="2">
    <source>
        <dbReference type="Proteomes" id="UP000226442"/>
    </source>
</evidence>
<comment type="caution">
    <text evidence="1">The sequence shown here is derived from an EMBL/GenBank/DDBJ whole genome shotgun (WGS) entry which is preliminary data.</text>
</comment>
<reference evidence="1" key="1">
    <citation type="submission" date="2017-10" db="EMBL/GenBank/DDBJ databases">
        <title>Draft genome sequence of the planktic cyanobacteria Tychonema bourrellyi isolated from alpine lentic freshwater.</title>
        <authorList>
            <person name="Tett A."/>
            <person name="Armanini F."/>
            <person name="Asnicar F."/>
            <person name="Boscaini A."/>
            <person name="Pasolli E."/>
            <person name="Zolfo M."/>
            <person name="Donati C."/>
            <person name="Salmaso N."/>
            <person name="Segata N."/>
        </authorList>
    </citation>
    <scope>NUCLEOTIDE SEQUENCE</scope>
    <source>
        <strain evidence="1">FEM_GT703</strain>
    </source>
</reference>
<protein>
    <submittedName>
        <fullName evidence="1">Uncharacterized protein</fullName>
    </submittedName>
</protein>
<sequence length="61" mass="6707">MIHFEGRGKKEGVVQGTAISDIAETIIIVTPSRFLSEVEGPSCFFLLNKKAPAIKQEPFDD</sequence>
<organism evidence="1 2">
    <name type="scientific">Tychonema bourrellyi FEM_GT703</name>
    <dbReference type="NCBI Taxonomy" id="2040638"/>
    <lineage>
        <taxon>Bacteria</taxon>
        <taxon>Bacillati</taxon>
        <taxon>Cyanobacteriota</taxon>
        <taxon>Cyanophyceae</taxon>
        <taxon>Oscillatoriophycideae</taxon>
        <taxon>Oscillatoriales</taxon>
        <taxon>Microcoleaceae</taxon>
        <taxon>Tychonema</taxon>
    </lineage>
</organism>
<name>A0A2G4EZL5_9CYAN</name>
<keyword evidence="2" id="KW-1185">Reference proteome</keyword>
<accession>A0A2G4EZL5</accession>
<evidence type="ECO:0000313" key="1">
    <source>
        <dbReference type="EMBL" id="PHX54950.1"/>
    </source>
</evidence>
<dbReference type="EMBL" id="NXIB02000071">
    <property type="protein sequence ID" value="PHX54950.1"/>
    <property type="molecule type" value="Genomic_DNA"/>
</dbReference>